<dbReference type="Pfam" id="PF00060">
    <property type="entry name" value="Lig_chan"/>
    <property type="match status" value="1"/>
</dbReference>
<dbReference type="PANTHER" id="PTHR42643:SF24">
    <property type="entry name" value="IONOTROPIC RECEPTOR 60A"/>
    <property type="match status" value="1"/>
</dbReference>
<sequence>MDYTPDTNLPGTKITLKDCLDKRILTTVAAYLNFTYIIREPEDGEWGLDQDGNWTGIVGELQHNKADFSLLLGLVYSRAQVMDFSSIYSNDRWVIISLKNQPLPKSQALVTPFTGPVWIGVIIATLVAGVALWLLNSVWRTLLNVPGMSLSLAMLYTWGALVCIPASNPPNRFNIRMLICWLWIFTFIVSSAYKSSLIAHLTIPTFPPPINSFEDLVHSSGITWGSEPLYGTEVIFFNSSLDPAMREFYSKLQFGTLEEHMTKVMEGKHAFFNSKWYIKHVIASQYTNTLGYTPLHFSQHQYPTSAGSVWGVRRGGIFNYAITRTRVRLTEVGLFAFWMDDVINTRAKQVRRELKEKGGGINFQNIGAETMNANTQEVLSLNHLQGAFYILFAGTLLAFTILLLEIGITCLTKEMHV</sequence>
<evidence type="ECO:0000313" key="15">
    <source>
        <dbReference type="EMBL" id="KAK7074315.1"/>
    </source>
</evidence>
<reference evidence="15 16" key="1">
    <citation type="submission" date="2023-11" db="EMBL/GenBank/DDBJ databases">
        <title>Halocaridina rubra genome assembly.</title>
        <authorList>
            <person name="Smith C."/>
        </authorList>
    </citation>
    <scope>NUCLEOTIDE SEQUENCE [LARGE SCALE GENOMIC DNA]</scope>
    <source>
        <strain evidence="15">EP-1</strain>
        <tissue evidence="15">Whole</tissue>
    </source>
</reference>
<evidence type="ECO:0000256" key="10">
    <source>
        <dbReference type="ARBA" id="ARBA00023180"/>
    </source>
</evidence>
<evidence type="ECO:0000256" key="5">
    <source>
        <dbReference type="ARBA" id="ARBA00022692"/>
    </source>
</evidence>
<keyword evidence="10" id="KW-0325">Glycoprotein</keyword>
<keyword evidence="11" id="KW-1071">Ligand-gated ion channel</keyword>
<feature type="transmembrane region" description="Helical" evidence="13">
    <location>
        <begin position="109"/>
        <end position="135"/>
    </location>
</feature>
<dbReference type="InterPro" id="IPR019594">
    <property type="entry name" value="Glu/Gly-bd"/>
</dbReference>
<evidence type="ECO:0000256" key="6">
    <source>
        <dbReference type="ARBA" id="ARBA00022989"/>
    </source>
</evidence>
<feature type="domain" description="Ionotropic glutamate receptor L-glutamate and glycine-binding" evidence="14">
    <location>
        <begin position="5"/>
        <end position="63"/>
    </location>
</feature>
<comment type="caution">
    <text evidence="15">The sequence shown here is derived from an EMBL/GenBank/DDBJ whole genome shotgun (WGS) entry which is preliminary data.</text>
</comment>
<dbReference type="Gene3D" id="1.10.287.70">
    <property type="match status" value="1"/>
</dbReference>
<dbReference type="GO" id="GO:0050906">
    <property type="term" value="P:detection of stimulus involved in sensory perception"/>
    <property type="evidence" value="ECO:0007669"/>
    <property type="project" value="UniProtKB-ARBA"/>
</dbReference>
<dbReference type="InterPro" id="IPR001320">
    <property type="entry name" value="Iontro_rcpt_C"/>
</dbReference>
<evidence type="ECO:0000256" key="13">
    <source>
        <dbReference type="SAM" id="Phobius"/>
    </source>
</evidence>
<evidence type="ECO:0000256" key="3">
    <source>
        <dbReference type="ARBA" id="ARBA00022448"/>
    </source>
</evidence>
<dbReference type="PANTHER" id="PTHR42643">
    <property type="entry name" value="IONOTROPIC RECEPTOR 20A-RELATED"/>
    <property type="match status" value="1"/>
</dbReference>
<keyword evidence="4" id="KW-1003">Cell membrane</keyword>
<organism evidence="15 16">
    <name type="scientific">Halocaridina rubra</name>
    <name type="common">Hawaiian red shrimp</name>
    <dbReference type="NCBI Taxonomy" id="373956"/>
    <lineage>
        <taxon>Eukaryota</taxon>
        <taxon>Metazoa</taxon>
        <taxon>Ecdysozoa</taxon>
        <taxon>Arthropoda</taxon>
        <taxon>Crustacea</taxon>
        <taxon>Multicrustacea</taxon>
        <taxon>Malacostraca</taxon>
        <taxon>Eumalacostraca</taxon>
        <taxon>Eucarida</taxon>
        <taxon>Decapoda</taxon>
        <taxon>Pleocyemata</taxon>
        <taxon>Caridea</taxon>
        <taxon>Atyoidea</taxon>
        <taxon>Atyidae</taxon>
        <taxon>Halocaridina</taxon>
    </lineage>
</organism>
<comment type="subcellular location">
    <subcellularLocation>
        <location evidence="1">Cell membrane</location>
        <topology evidence="1">Multi-pass membrane protein</topology>
    </subcellularLocation>
</comment>
<dbReference type="Gene3D" id="3.40.190.10">
    <property type="entry name" value="Periplasmic binding protein-like II"/>
    <property type="match status" value="1"/>
</dbReference>
<keyword evidence="8 13" id="KW-0472">Membrane</keyword>
<dbReference type="AlphaFoldDB" id="A0AAN8X8V4"/>
<dbReference type="InterPro" id="IPR052192">
    <property type="entry name" value="Insect_Ionotropic_Sensory_Rcpt"/>
</dbReference>
<evidence type="ECO:0000256" key="9">
    <source>
        <dbReference type="ARBA" id="ARBA00023170"/>
    </source>
</evidence>
<dbReference type="Pfam" id="PF10613">
    <property type="entry name" value="Lig_chan-Glu_bd"/>
    <property type="match status" value="1"/>
</dbReference>
<dbReference type="Proteomes" id="UP001381693">
    <property type="component" value="Unassembled WGS sequence"/>
</dbReference>
<evidence type="ECO:0000256" key="11">
    <source>
        <dbReference type="ARBA" id="ARBA00023286"/>
    </source>
</evidence>
<keyword evidence="3" id="KW-0813">Transport</keyword>
<evidence type="ECO:0000256" key="7">
    <source>
        <dbReference type="ARBA" id="ARBA00023065"/>
    </source>
</evidence>
<evidence type="ECO:0000256" key="2">
    <source>
        <dbReference type="ARBA" id="ARBA00008685"/>
    </source>
</evidence>
<keyword evidence="6 13" id="KW-1133">Transmembrane helix</keyword>
<evidence type="ECO:0000313" key="16">
    <source>
        <dbReference type="Proteomes" id="UP001381693"/>
    </source>
</evidence>
<comment type="similarity">
    <text evidence="2">Belongs to the glutamate-gated ion channel (TC 1.A.10.1) family.</text>
</comment>
<keyword evidence="12" id="KW-0407">Ion channel</keyword>
<keyword evidence="9" id="KW-0675">Receptor</keyword>
<evidence type="ECO:0000256" key="12">
    <source>
        <dbReference type="ARBA" id="ARBA00023303"/>
    </source>
</evidence>
<dbReference type="GO" id="GO:0015276">
    <property type="term" value="F:ligand-gated monoatomic ion channel activity"/>
    <property type="evidence" value="ECO:0007669"/>
    <property type="project" value="InterPro"/>
</dbReference>
<dbReference type="SUPFAM" id="SSF53850">
    <property type="entry name" value="Periplasmic binding protein-like II"/>
    <property type="match status" value="1"/>
</dbReference>
<protein>
    <recommendedName>
        <fullName evidence="14">Ionotropic glutamate receptor L-glutamate and glycine-binding domain-containing protein</fullName>
    </recommendedName>
</protein>
<keyword evidence="7" id="KW-0406">Ion transport</keyword>
<evidence type="ECO:0000256" key="8">
    <source>
        <dbReference type="ARBA" id="ARBA00023136"/>
    </source>
</evidence>
<evidence type="ECO:0000256" key="1">
    <source>
        <dbReference type="ARBA" id="ARBA00004651"/>
    </source>
</evidence>
<keyword evidence="16" id="KW-1185">Reference proteome</keyword>
<accession>A0AAN8X8V4</accession>
<feature type="transmembrane region" description="Helical" evidence="13">
    <location>
        <begin position="387"/>
        <end position="411"/>
    </location>
</feature>
<dbReference type="SMART" id="SM00918">
    <property type="entry name" value="Lig_chan-Glu_bd"/>
    <property type="match status" value="1"/>
</dbReference>
<feature type="transmembrane region" description="Helical" evidence="13">
    <location>
        <begin position="173"/>
        <end position="193"/>
    </location>
</feature>
<gene>
    <name evidence="15" type="ORF">SK128_025053</name>
</gene>
<keyword evidence="5 13" id="KW-0812">Transmembrane</keyword>
<dbReference type="EMBL" id="JAXCGZ010011670">
    <property type="protein sequence ID" value="KAK7074315.1"/>
    <property type="molecule type" value="Genomic_DNA"/>
</dbReference>
<evidence type="ECO:0000256" key="4">
    <source>
        <dbReference type="ARBA" id="ARBA00022475"/>
    </source>
</evidence>
<dbReference type="GO" id="GO:0005886">
    <property type="term" value="C:plasma membrane"/>
    <property type="evidence" value="ECO:0007669"/>
    <property type="project" value="UniProtKB-SubCell"/>
</dbReference>
<feature type="transmembrane region" description="Helical" evidence="13">
    <location>
        <begin position="147"/>
        <end position="166"/>
    </location>
</feature>
<evidence type="ECO:0000259" key="14">
    <source>
        <dbReference type="SMART" id="SM00918"/>
    </source>
</evidence>
<proteinExistence type="inferred from homology"/>
<name>A0AAN8X8V4_HALRR</name>